<feature type="transmembrane region" description="Helical" evidence="1">
    <location>
        <begin position="102"/>
        <end position="121"/>
    </location>
</feature>
<reference evidence="2 3" key="1">
    <citation type="submission" date="2016-11" db="EMBL/GenBank/DDBJ databases">
        <authorList>
            <person name="Jaros S."/>
            <person name="Januszkiewicz K."/>
            <person name="Wedrychowicz H."/>
        </authorList>
    </citation>
    <scope>NUCLEOTIDE SEQUENCE [LARGE SCALE GENOMIC DNA]</scope>
    <source>
        <strain evidence="2 3">DSM 26910</strain>
    </source>
</reference>
<protein>
    <submittedName>
        <fullName evidence="2">Uncharacterized protein</fullName>
    </submittedName>
</protein>
<feature type="transmembrane region" description="Helical" evidence="1">
    <location>
        <begin position="272"/>
        <end position="294"/>
    </location>
</feature>
<keyword evidence="3" id="KW-1185">Reference proteome</keyword>
<keyword evidence="1" id="KW-1133">Transmembrane helix</keyword>
<proteinExistence type="predicted"/>
<feature type="transmembrane region" description="Helical" evidence="1">
    <location>
        <begin position="175"/>
        <end position="192"/>
    </location>
</feature>
<accession>A0A1M5GDZ4</accession>
<dbReference type="EMBL" id="FQUM01000020">
    <property type="protein sequence ID" value="SHG02020.1"/>
    <property type="molecule type" value="Genomic_DNA"/>
</dbReference>
<dbReference type="AlphaFoldDB" id="A0A1M5GDZ4"/>
<evidence type="ECO:0000313" key="2">
    <source>
        <dbReference type="EMBL" id="SHG02020.1"/>
    </source>
</evidence>
<evidence type="ECO:0000256" key="1">
    <source>
        <dbReference type="SAM" id="Phobius"/>
    </source>
</evidence>
<evidence type="ECO:0000313" key="3">
    <source>
        <dbReference type="Proteomes" id="UP000184164"/>
    </source>
</evidence>
<dbReference type="RefSeq" id="WP_073003592.1">
    <property type="nucleotide sequence ID" value="NZ_FQUM01000020.1"/>
</dbReference>
<feature type="transmembrane region" description="Helical" evidence="1">
    <location>
        <begin position="154"/>
        <end position="169"/>
    </location>
</feature>
<feature type="transmembrane region" description="Helical" evidence="1">
    <location>
        <begin position="39"/>
        <end position="65"/>
    </location>
</feature>
<name>A0A1M5GDZ4_9BACT</name>
<keyword evidence="1" id="KW-0812">Transmembrane</keyword>
<feature type="transmembrane region" description="Helical" evidence="1">
    <location>
        <begin position="71"/>
        <end position="90"/>
    </location>
</feature>
<dbReference type="STRING" id="1484053.SAMN05444274_1205"/>
<organism evidence="2 3">
    <name type="scientific">Mariniphaga anaerophila</name>
    <dbReference type="NCBI Taxonomy" id="1484053"/>
    <lineage>
        <taxon>Bacteria</taxon>
        <taxon>Pseudomonadati</taxon>
        <taxon>Bacteroidota</taxon>
        <taxon>Bacteroidia</taxon>
        <taxon>Marinilabiliales</taxon>
        <taxon>Prolixibacteraceae</taxon>
        <taxon>Mariniphaga</taxon>
    </lineage>
</organism>
<gene>
    <name evidence="2" type="ORF">SAMN05444274_1205</name>
</gene>
<dbReference type="Proteomes" id="UP000184164">
    <property type="component" value="Unassembled WGS sequence"/>
</dbReference>
<feature type="transmembrane region" description="Helical" evidence="1">
    <location>
        <begin position="345"/>
        <end position="365"/>
    </location>
</feature>
<keyword evidence="1" id="KW-0472">Membrane</keyword>
<feature type="transmembrane region" description="Helical" evidence="1">
    <location>
        <begin position="133"/>
        <end position="149"/>
    </location>
</feature>
<sequence length="427" mass="50606">MSEEKTKKNSEEVKIIDSENKEIQPVDKKKIRKRKLKNTFFFVVWIYILSSIFITNIDTIIISEFNIAGTLWYIILKTLILSIIFVLVWLKIGNKRFWKNIGLFFLFPIYPGFWIFIKNFIWGIPKYLLEKKYHILLYYYLELFISFFVKIKTNIFKFSLFVLSFILMFELNSKLLYLPISFLVILQIIHIVERTKESFSPMRIFKMSVGDLDDFVKTPNATEKLDEIITESTDSEKSEEEKKYKGMERYLIINEFANAFNFKLKEIINRRIYMFSFLGKALFSFFIAMVYFGAINFCLYKIDPNFYNIDFSPKYFDFFYYSFFTIFPDGTDIEPVSTIAKVTRMAGVSVGVLINLLLLTVYLTISNERFKENLSKLSLITDNYTKGIQNHFEKKYGCNPTDGLKQLNKFGSKIDDILKQVRKHIKT</sequence>